<reference evidence="2" key="1">
    <citation type="journal article" date="2023" name="Mol. Phylogenet. Evol.">
        <title>Genome-scale phylogeny and comparative genomics of the fungal order Sordariales.</title>
        <authorList>
            <person name="Hensen N."/>
            <person name="Bonometti L."/>
            <person name="Westerberg I."/>
            <person name="Brannstrom I.O."/>
            <person name="Guillou S."/>
            <person name="Cros-Aarteil S."/>
            <person name="Calhoun S."/>
            <person name="Haridas S."/>
            <person name="Kuo A."/>
            <person name="Mondo S."/>
            <person name="Pangilinan J."/>
            <person name="Riley R."/>
            <person name="LaButti K."/>
            <person name="Andreopoulos B."/>
            <person name="Lipzen A."/>
            <person name="Chen C."/>
            <person name="Yan M."/>
            <person name="Daum C."/>
            <person name="Ng V."/>
            <person name="Clum A."/>
            <person name="Steindorff A."/>
            <person name="Ohm R.A."/>
            <person name="Martin F."/>
            <person name="Silar P."/>
            <person name="Natvig D.O."/>
            <person name="Lalanne C."/>
            <person name="Gautier V."/>
            <person name="Ament-Velasquez S.L."/>
            <person name="Kruys A."/>
            <person name="Hutchinson M.I."/>
            <person name="Powell A.J."/>
            <person name="Barry K."/>
            <person name="Miller A.N."/>
            <person name="Grigoriev I.V."/>
            <person name="Debuchy R."/>
            <person name="Gladieux P."/>
            <person name="Hiltunen Thoren M."/>
            <person name="Johannesson H."/>
        </authorList>
    </citation>
    <scope>NUCLEOTIDE SEQUENCE</scope>
    <source>
        <strain evidence="2">CBS 731.68</strain>
    </source>
</reference>
<proteinExistence type="predicted"/>
<accession>A0AAN6Z4U4</accession>
<dbReference type="AlphaFoldDB" id="A0AAN6Z4U4"/>
<name>A0AAN6Z4U4_9PEZI</name>
<sequence>PLSLEGYQFVIGQNLDASLRRLRFETSTTTVWADAVCINQEDTDEKLRQLKLMAKSMPAPAQCFSGWAKPPFTRLQALRSSYLAGHDTFDEKSPWERMPDNETIQGLQDILQRSYPSRIWVVQEAALSRHIRMQVSDLSMEW</sequence>
<dbReference type="PANTHER" id="PTHR24148">
    <property type="entry name" value="ANKYRIN REPEAT DOMAIN-CONTAINING PROTEIN 39 HOMOLOG-RELATED"/>
    <property type="match status" value="1"/>
</dbReference>
<dbReference type="GeneID" id="87825327"/>
<dbReference type="RefSeq" id="XP_062649491.1">
    <property type="nucleotide sequence ID" value="XM_062788557.1"/>
</dbReference>
<dbReference type="EMBL" id="MU853225">
    <property type="protein sequence ID" value="KAK4125720.1"/>
    <property type="molecule type" value="Genomic_DNA"/>
</dbReference>
<dbReference type="Pfam" id="PF06985">
    <property type="entry name" value="HET"/>
    <property type="match status" value="1"/>
</dbReference>
<gene>
    <name evidence="2" type="ORF">N657DRAFT_568055</name>
</gene>
<dbReference type="PANTHER" id="PTHR24148:SF64">
    <property type="entry name" value="HETEROKARYON INCOMPATIBILITY DOMAIN-CONTAINING PROTEIN"/>
    <property type="match status" value="1"/>
</dbReference>
<organism evidence="2 3">
    <name type="scientific">Parathielavia appendiculata</name>
    <dbReference type="NCBI Taxonomy" id="2587402"/>
    <lineage>
        <taxon>Eukaryota</taxon>
        <taxon>Fungi</taxon>
        <taxon>Dikarya</taxon>
        <taxon>Ascomycota</taxon>
        <taxon>Pezizomycotina</taxon>
        <taxon>Sordariomycetes</taxon>
        <taxon>Sordariomycetidae</taxon>
        <taxon>Sordariales</taxon>
        <taxon>Chaetomiaceae</taxon>
        <taxon>Parathielavia</taxon>
    </lineage>
</organism>
<dbReference type="Proteomes" id="UP001302602">
    <property type="component" value="Unassembled WGS sequence"/>
</dbReference>
<feature type="non-terminal residue" evidence="2">
    <location>
        <position position="1"/>
    </location>
</feature>
<dbReference type="InterPro" id="IPR052895">
    <property type="entry name" value="HetReg/Transcr_Mod"/>
</dbReference>
<reference evidence="2" key="2">
    <citation type="submission" date="2023-05" db="EMBL/GenBank/DDBJ databases">
        <authorList>
            <consortium name="Lawrence Berkeley National Laboratory"/>
            <person name="Steindorff A."/>
            <person name="Hensen N."/>
            <person name="Bonometti L."/>
            <person name="Westerberg I."/>
            <person name="Brannstrom I.O."/>
            <person name="Guillou S."/>
            <person name="Cros-Aarteil S."/>
            <person name="Calhoun S."/>
            <person name="Haridas S."/>
            <person name="Kuo A."/>
            <person name="Mondo S."/>
            <person name="Pangilinan J."/>
            <person name="Riley R."/>
            <person name="Labutti K."/>
            <person name="Andreopoulos B."/>
            <person name="Lipzen A."/>
            <person name="Chen C."/>
            <person name="Yanf M."/>
            <person name="Daum C."/>
            <person name="Ng V."/>
            <person name="Clum A."/>
            <person name="Ohm R."/>
            <person name="Martin F."/>
            <person name="Silar P."/>
            <person name="Natvig D."/>
            <person name="Lalanne C."/>
            <person name="Gautier V."/>
            <person name="Ament-Velasquez S.L."/>
            <person name="Kruys A."/>
            <person name="Hutchinson M.I."/>
            <person name="Powell A.J."/>
            <person name="Barry K."/>
            <person name="Miller A.N."/>
            <person name="Grigoriev I.V."/>
            <person name="Debuchy R."/>
            <person name="Gladieux P."/>
            <person name="Thoren M.H."/>
            <person name="Johannesson H."/>
        </authorList>
    </citation>
    <scope>NUCLEOTIDE SEQUENCE</scope>
    <source>
        <strain evidence="2">CBS 731.68</strain>
    </source>
</reference>
<evidence type="ECO:0000313" key="3">
    <source>
        <dbReference type="Proteomes" id="UP001302602"/>
    </source>
</evidence>
<keyword evidence="3" id="KW-1185">Reference proteome</keyword>
<evidence type="ECO:0000313" key="2">
    <source>
        <dbReference type="EMBL" id="KAK4125720.1"/>
    </source>
</evidence>
<evidence type="ECO:0000259" key="1">
    <source>
        <dbReference type="Pfam" id="PF06985"/>
    </source>
</evidence>
<feature type="domain" description="Heterokaryon incompatibility" evidence="1">
    <location>
        <begin position="5"/>
        <end position="124"/>
    </location>
</feature>
<comment type="caution">
    <text evidence="2">The sequence shown here is derived from an EMBL/GenBank/DDBJ whole genome shotgun (WGS) entry which is preliminary data.</text>
</comment>
<dbReference type="InterPro" id="IPR010730">
    <property type="entry name" value="HET"/>
</dbReference>
<protein>
    <recommendedName>
        <fullName evidence="1">Heterokaryon incompatibility domain-containing protein</fullName>
    </recommendedName>
</protein>